<dbReference type="GO" id="GO:0031346">
    <property type="term" value="P:positive regulation of cell projection organization"/>
    <property type="evidence" value="ECO:0007669"/>
    <property type="project" value="UniProtKB-ARBA"/>
</dbReference>
<evidence type="ECO:0000313" key="13">
    <source>
        <dbReference type="WBParaSite" id="PSAMB.scaffold16346size1350.g36890.t1"/>
    </source>
</evidence>
<dbReference type="GO" id="GO:0005615">
    <property type="term" value="C:extracellular space"/>
    <property type="evidence" value="ECO:0007669"/>
    <property type="project" value="TreeGrafter"/>
</dbReference>
<evidence type="ECO:0000256" key="1">
    <source>
        <dbReference type="ARBA" id="ARBA00004498"/>
    </source>
</evidence>
<evidence type="ECO:0000256" key="3">
    <source>
        <dbReference type="ARBA" id="ARBA00022473"/>
    </source>
</evidence>
<evidence type="ECO:0000256" key="6">
    <source>
        <dbReference type="ARBA" id="ARBA00022687"/>
    </source>
</evidence>
<dbReference type="InterPro" id="IPR043158">
    <property type="entry name" value="Wnt_C"/>
</dbReference>
<keyword evidence="10" id="KW-0449">Lipoprotein</keyword>
<evidence type="ECO:0000256" key="9">
    <source>
        <dbReference type="ARBA" id="ARBA00023180"/>
    </source>
</evidence>
<dbReference type="PRINTS" id="PR01349">
    <property type="entry name" value="WNTPROTEIN"/>
</dbReference>
<keyword evidence="4" id="KW-0964">Secreted</keyword>
<dbReference type="GO" id="GO:0097402">
    <property type="term" value="P:neuroblast migration"/>
    <property type="evidence" value="ECO:0007669"/>
    <property type="project" value="UniProtKB-ARBA"/>
</dbReference>
<evidence type="ECO:0000256" key="4">
    <source>
        <dbReference type="ARBA" id="ARBA00022525"/>
    </source>
</evidence>
<dbReference type="GO" id="GO:0060070">
    <property type="term" value="P:canonical Wnt signaling pathway"/>
    <property type="evidence" value="ECO:0007669"/>
    <property type="project" value="TreeGrafter"/>
</dbReference>
<reference evidence="13" key="1">
    <citation type="submission" date="2022-11" db="UniProtKB">
        <authorList>
            <consortium name="WormBaseParasite"/>
        </authorList>
    </citation>
    <scope>IDENTIFICATION</scope>
</reference>
<comment type="subcellular location">
    <subcellularLocation>
        <location evidence="1 11">Secreted</location>
        <location evidence="1 11">Extracellular space</location>
        <location evidence="1 11">Extracellular matrix</location>
    </subcellularLocation>
</comment>
<keyword evidence="8" id="KW-1015">Disulfide bond</keyword>
<comment type="function">
    <text evidence="11">Ligand for members of the frizzled family of seven transmembrane receptors.</text>
</comment>
<dbReference type="SMART" id="SM00097">
    <property type="entry name" value="WNT1"/>
    <property type="match status" value="1"/>
</dbReference>
<dbReference type="PROSITE" id="PS00246">
    <property type="entry name" value="WNT1"/>
    <property type="match status" value="1"/>
</dbReference>
<keyword evidence="9" id="KW-0325">Glycoprotein</keyword>
<evidence type="ECO:0000313" key="12">
    <source>
        <dbReference type="Proteomes" id="UP000887566"/>
    </source>
</evidence>
<dbReference type="PANTHER" id="PTHR12027">
    <property type="entry name" value="WNT RELATED"/>
    <property type="match status" value="1"/>
</dbReference>
<keyword evidence="5" id="KW-0272">Extracellular matrix</keyword>
<keyword evidence="6 11" id="KW-0879">Wnt signaling pathway</keyword>
<keyword evidence="3 11" id="KW-0217">Developmental protein</keyword>
<comment type="similarity">
    <text evidence="2 11">Belongs to the Wnt family.</text>
</comment>
<dbReference type="Proteomes" id="UP000887566">
    <property type="component" value="Unplaced"/>
</dbReference>
<keyword evidence="12" id="KW-1185">Reference proteome</keyword>
<dbReference type="GO" id="GO:0097475">
    <property type="term" value="P:motor neuron migration"/>
    <property type="evidence" value="ECO:0007669"/>
    <property type="project" value="UniProtKB-ARBA"/>
</dbReference>
<dbReference type="GO" id="GO:1904936">
    <property type="term" value="P:interneuron migration"/>
    <property type="evidence" value="ECO:0007669"/>
    <property type="project" value="UniProtKB-ARBA"/>
</dbReference>
<dbReference type="InterPro" id="IPR005817">
    <property type="entry name" value="Wnt"/>
</dbReference>
<evidence type="ECO:0000256" key="11">
    <source>
        <dbReference type="RuleBase" id="RU003500"/>
    </source>
</evidence>
<dbReference type="GO" id="GO:0001708">
    <property type="term" value="P:cell fate specification"/>
    <property type="evidence" value="ECO:0007669"/>
    <property type="project" value="UniProtKB-ARBA"/>
</dbReference>
<dbReference type="InterPro" id="IPR018161">
    <property type="entry name" value="Wnt_CS"/>
</dbReference>
<keyword evidence="7" id="KW-0732">Signal</keyword>
<name>A0A914V7W3_9BILA</name>
<proteinExistence type="inferred from homology"/>
<accession>A0A914V7W3</accession>
<dbReference type="GO" id="GO:1905485">
    <property type="term" value="P:positive regulation of motor neuron migration"/>
    <property type="evidence" value="ECO:0007669"/>
    <property type="project" value="UniProtKB-ARBA"/>
</dbReference>
<organism evidence="12 13">
    <name type="scientific">Plectus sambesii</name>
    <dbReference type="NCBI Taxonomy" id="2011161"/>
    <lineage>
        <taxon>Eukaryota</taxon>
        <taxon>Metazoa</taxon>
        <taxon>Ecdysozoa</taxon>
        <taxon>Nematoda</taxon>
        <taxon>Chromadorea</taxon>
        <taxon>Plectida</taxon>
        <taxon>Plectina</taxon>
        <taxon>Plectoidea</taxon>
        <taxon>Plectidae</taxon>
        <taxon>Plectus</taxon>
    </lineage>
</organism>
<dbReference type="AlphaFoldDB" id="A0A914V7W3"/>
<protein>
    <recommendedName>
        <fullName evidence="11">Protein Wnt</fullName>
    </recommendedName>
</protein>
<dbReference type="PANTHER" id="PTHR12027:SF116">
    <property type="entry name" value="ABNORMAL CELL LINEAGE PROTEIN 44"/>
    <property type="match status" value="1"/>
</dbReference>
<dbReference type="GO" id="GO:0040028">
    <property type="term" value="P:regulation of vulval development"/>
    <property type="evidence" value="ECO:0007669"/>
    <property type="project" value="UniProtKB-ARBA"/>
</dbReference>
<sequence length="166" mass="18640">MRQMEKHNLKAGRLAVKKTLVKSCKCHGVSGSCQQKTCWKRATDLHTIGEHLTSKFARARLLMVYNSPNDSSASLNKVRSSDLVYTEESPSFCDPNPHLRTVGTSGRQCNVRNATHTQGNCDRLCCGRGVAIRHEAVEYKCDCKFVWCCKVVCDDCITHQWVSTCK</sequence>
<evidence type="ECO:0000256" key="8">
    <source>
        <dbReference type="ARBA" id="ARBA00023157"/>
    </source>
</evidence>
<dbReference type="GO" id="GO:0005125">
    <property type="term" value="F:cytokine activity"/>
    <property type="evidence" value="ECO:0007669"/>
    <property type="project" value="TreeGrafter"/>
</dbReference>
<dbReference type="Pfam" id="PF00110">
    <property type="entry name" value="wnt"/>
    <property type="match status" value="1"/>
</dbReference>
<evidence type="ECO:0000256" key="5">
    <source>
        <dbReference type="ARBA" id="ARBA00022530"/>
    </source>
</evidence>
<evidence type="ECO:0000256" key="7">
    <source>
        <dbReference type="ARBA" id="ARBA00022729"/>
    </source>
</evidence>
<dbReference type="FunFam" id="3.30.2460.20:FF:000005">
    <property type="entry name" value="Protein Wnt"/>
    <property type="match status" value="1"/>
</dbReference>
<dbReference type="GO" id="GO:0030182">
    <property type="term" value="P:neuron differentiation"/>
    <property type="evidence" value="ECO:0007669"/>
    <property type="project" value="TreeGrafter"/>
</dbReference>
<evidence type="ECO:0000256" key="10">
    <source>
        <dbReference type="ARBA" id="ARBA00023288"/>
    </source>
</evidence>
<dbReference type="GO" id="GO:0005109">
    <property type="term" value="F:frizzled binding"/>
    <property type="evidence" value="ECO:0007669"/>
    <property type="project" value="TreeGrafter"/>
</dbReference>
<dbReference type="Gene3D" id="3.30.2460.20">
    <property type="match status" value="1"/>
</dbReference>
<evidence type="ECO:0000256" key="2">
    <source>
        <dbReference type="ARBA" id="ARBA00005683"/>
    </source>
</evidence>
<dbReference type="WBParaSite" id="PSAMB.scaffold16346size1350.g36890.t1">
    <property type="protein sequence ID" value="PSAMB.scaffold16346size1350.g36890.t1"/>
    <property type="gene ID" value="PSAMB.scaffold16346size1350.g36890"/>
</dbReference>